<dbReference type="RefSeq" id="WP_044825606.1">
    <property type="nucleotide sequence ID" value="NZ_CP009687.1"/>
</dbReference>
<dbReference type="OrthoDB" id="110795at2"/>
<dbReference type="InterPro" id="IPR036237">
    <property type="entry name" value="Xyl_isomerase-like_sf"/>
</dbReference>
<evidence type="ECO:0000313" key="1">
    <source>
        <dbReference type="EMBL" id="AKL97279.1"/>
    </source>
</evidence>
<dbReference type="KEGG" id="cace:CACET_c38510"/>
<dbReference type="GO" id="GO:0016853">
    <property type="term" value="F:isomerase activity"/>
    <property type="evidence" value="ECO:0007669"/>
    <property type="project" value="UniProtKB-KW"/>
</dbReference>
<gene>
    <name evidence="1" type="ORF">CACET_c38510</name>
</gene>
<dbReference type="EMBL" id="CP009687">
    <property type="protein sequence ID" value="AKL97279.1"/>
    <property type="molecule type" value="Genomic_DNA"/>
</dbReference>
<dbReference type="InterPro" id="IPR050312">
    <property type="entry name" value="IolE/XylAMocC-like"/>
</dbReference>
<organism evidence="1 2">
    <name type="scientific">Clostridium aceticum</name>
    <dbReference type="NCBI Taxonomy" id="84022"/>
    <lineage>
        <taxon>Bacteria</taxon>
        <taxon>Bacillati</taxon>
        <taxon>Bacillota</taxon>
        <taxon>Clostridia</taxon>
        <taxon>Eubacteriales</taxon>
        <taxon>Clostridiaceae</taxon>
        <taxon>Clostridium</taxon>
    </lineage>
</organism>
<dbReference type="Gene3D" id="3.20.20.150">
    <property type="entry name" value="Divalent-metal-dependent TIM barrel enzymes"/>
    <property type="match status" value="1"/>
</dbReference>
<dbReference type="Pfam" id="PF01261">
    <property type="entry name" value="AP_endonuc_2"/>
    <property type="match status" value="1"/>
</dbReference>
<dbReference type="PANTHER" id="PTHR12110:SF21">
    <property type="entry name" value="XYLOSE ISOMERASE-LIKE TIM BARREL DOMAIN-CONTAINING PROTEIN"/>
    <property type="match status" value="1"/>
</dbReference>
<protein>
    <submittedName>
        <fullName evidence="1">Sugar phosphate isomerases/epimerases</fullName>
    </submittedName>
</protein>
<name>A0A0D8IAP2_9CLOT</name>
<dbReference type="AlphaFoldDB" id="A0A0D8IAP2"/>
<dbReference type="PATRIC" id="fig|84022.5.peg.1102"/>
<dbReference type="InterPro" id="IPR013022">
    <property type="entry name" value="Xyl_isomerase-like_TIM-brl"/>
</dbReference>
<reference evidence="1 2" key="1">
    <citation type="submission" date="2014-10" db="EMBL/GenBank/DDBJ databases">
        <title>Genome sequence of Clostridium aceticum DSM 1496.</title>
        <authorList>
            <person name="Poehlein A."/>
            <person name="Schiel-Bengelsdorf B."/>
            <person name="Gottschalk G."/>
            <person name="Duerre P."/>
            <person name="Daniel R."/>
        </authorList>
    </citation>
    <scope>NUCLEOTIDE SEQUENCE [LARGE SCALE GENOMIC DNA]</scope>
    <source>
        <strain evidence="1 2">DSM 1496</strain>
    </source>
</reference>
<accession>A0A0D8IAP2</accession>
<sequence length="262" mass="30038">MKNIYISSNLMWDASLEEMFQVVETYGLGGIEFWAQHMEAKDYDIEVCRNKLEQYQLACIVHGKSWDLNIASLNKEIRKTSLMEIKSSIDLAAKLGAKEVTIHPPRETIGGDRETCVKLAKQGLKELIAYGEENEINISLEIMENIPKELITNATELIEVMGEEYKRISYTLDLAHCESIEAFNILHDALYQVSKIHISNRQGNKLHTPLSKGDYNFYELMPLLESKKVPLVIEGFERGNEFKDLKENINLLKKIKEDLPCL</sequence>
<evidence type="ECO:0000313" key="2">
    <source>
        <dbReference type="Proteomes" id="UP000035704"/>
    </source>
</evidence>
<keyword evidence="2" id="KW-1185">Reference proteome</keyword>
<dbReference type="PANTHER" id="PTHR12110">
    <property type="entry name" value="HYDROXYPYRUVATE ISOMERASE"/>
    <property type="match status" value="1"/>
</dbReference>
<dbReference type="SUPFAM" id="SSF51658">
    <property type="entry name" value="Xylose isomerase-like"/>
    <property type="match status" value="1"/>
</dbReference>
<dbReference type="STRING" id="84022.CACET_c38510"/>
<proteinExistence type="predicted"/>
<dbReference type="Proteomes" id="UP000035704">
    <property type="component" value="Chromosome"/>
</dbReference>
<keyword evidence="1" id="KW-0413">Isomerase</keyword>